<evidence type="ECO:0000313" key="2">
    <source>
        <dbReference type="EnsemblPlants" id="TuG1812G0500005644.01.T01.cds379184"/>
    </source>
</evidence>
<gene>
    <name evidence="2" type="primary">LOC125506551</name>
    <name evidence="1" type="ORF">TRIUR3_32693</name>
</gene>
<reference evidence="1 3" key="1">
    <citation type="journal article" date="2013" name="Nature">
        <title>Draft genome of the wheat A-genome progenitor Triticum urartu.</title>
        <authorList>
            <person name="Ling H.Q."/>
            <person name="Zhao S."/>
            <person name="Liu D."/>
            <person name="Wang J."/>
            <person name="Sun H."/>
            <person name="Zhang C."/>
            <person name="Fan H."/>
            <person name="Li D."/>
            <person name="Dong L."/>
            <person name="Tao Y."/>
            <person name="Gao C."/>
            <person name="Wu H."/>
            <person name="Li Y."/>
            <person name="Cui Y."/>
            <person name="Guo X."/>
            <person name="Zheng S."/>
            <person name="Wang B."/>
            <person name="Yu K."/>
            <person name="Liang Q."/>
            <person name="Yang W."/>
            <person name="Lou X."/>
            <person name="Chen J."/>
            <person name="Feng M."/>
            <person name="Jian J."/>
            <person name="Zhang X."/>
            <person name="Luo G."/>
            <person name="Jiang Y."/>
            <person name="Liu J."/>
            <person name="Wang Z."/>
            <person name="Sha Y."/>
            <person name="Zhang B."/>
            <person name="Wu H."/>
            <person name="Tang D."/>
            <person name="Shen Q."/>
            <person name="Xue P."/>
            <person name="Zou S."/>
            <person name="Wang X."/>
            <person name="Liu X."/>
            <person name="Wang F."/>
            <person name="Yang Y."/>
            <person name="An X."/>
            <person name="Dong Z."/>
            <person name="Zhang K."/>
            <person name="Zhang X."/>
            <person name="Luo M.C."/>
            <person name="Dvorak J."/>
            <person name="Tong Y."/>
            <person name="Wang J."/>
            <person name="Yang H."/>
            <person name="Li Z."/>
            <person name="Wang D."/>
            <person name="Zhang A."/>
            <person name="Wang J."/>
        </authorList>
    </citation>
    <scope>NUCLEOTIDE SEQUENCE</scope>
    <source>
        <strain evidence="3">cv. G1812</strain>
    </source>
</reference>
<dbReference type="KEGG" id="tua:125506551"/>
<organism evidence="1">
    <name type="scientific">Triticum urartu</name>
    <name type="common">Red wild einkorn</name>
    <name type="synonym">Crithodium urartu</name>
    <dbReference type="NCBI Taxonomy" id="4572"/>
    <lineage>
        <taxon>Eukaryota</taxon>
        <taxon>Viridiplantae</taxon>
        <taxon>Streptophyta</taxon>
        <taxon>Embryophyta</taxon>
        <taxon>Tracheophyta</taxon>
        <taxon>Spermatophyta</taxon>
        <taxon>Magnoliopsida</taxon>
        <taxon>Liliopsida</taxon>
        <taxon>Poales</taxon>
        <taxon>Poaceae</taxon>
        <taxon>BOP clade</taxon>
        <taxon>Pooideae</taxon>
        <taxon>Triticodae</taxon>
        <taxon>Triticeae</taxon>
        <taxon>Triticinae</taxon>
        <taxon>Triticum</taxon>
    </lineage>
</organism>
<name>M7ZV08_TRIUA</name>
<dbReference type="RefSeq" id="XP_048527300.1">
    <property type="nucleotide sequence ID" value="XM_048671343.1"/>
</dbReference>
<dbReference type="Gramene" id="TuG1812G0500005644.01.T01">
    <property type="protein sequence ID" value="TuG1812G0500005644.01.T01.cds379184"/>
    <property type="gene ID" value="TuG1812G0500005644.01"/>
</dbReference>
<protein>
    <submittedName>
        <fullName evidence="1 2">Uncharacterized protein</fullName>
    </submittedName>
</protein>
<sequence length="199" mass="22615">MMLYQIHSHAQIQDLQARSDELGHSNKSMLVSLVSLESVRIACESYALLRPLIMESWWVCPQLEILSDVAGLSLEIQKLEHDVLPQLMVQEAKLERDALEAFLLMKNSAVALLHMRKSFKEALGVLLREDYLVTAKVKKLSKMLKDIAVHVLKGKCNIVWLQERVPLLVQLVTDVLETPVHFCDSDESSDESSDEYSDE</sequence>
<dbReference type="Proteomes" id="UP000015106">
    <property type="component" value="Chromosome 5"/>
</dbReference>
<dbReference type="AlphaFoldDB" id="M7ZV08"/>
<evidence type="ECO:0000313" key="3">
    <source>
        <dbReference type="Proteomes" id="UP000015106"/>
    </source>
</evidence>
<accession>M7ZV08</accession>
<dbReference type="EnsemblPlants" id="TuG1812G0500005644.01.T01">
    <property type="protein sequence ID" value="TuG1812G0500005644.01.T01.cds379184"/>
    <property type="gene ID" value="TuG1812G0500005644.01"/>
</dbReference>
<proteinExistence type="predicted"/>
<reference evidence="2" key="3">
    <citation type="submission" date="2022-06" db="UniProtKB">
        <authorList>
            <consortium name="EnsemblPlants"/>
        </authorList>
    </citation>
    <scope>IDENTIFICATION</scope>
</reference>
<dbReference type="Gramene" id="TuG1812G0500005644.01.T02">
    <property type="protein sequence ID" value="TuG1812G0500005644.01.T02.cds379182"/>
    <property type="gene ID" value="TuG1812G0500005644.01"/>
</dbReference>
<reference evidence="2" key="2">
    <citation type="submission" date="2018-03" db="EMBL/GenBank/DDBJ databases">
        <title>The Triticum urartu genome reveals the dynamic nature of wheat genome evolution.</title>
        <authorList>
            <person name="Ling H."/>
            <person name="Ma B."/>
            <person name="Shi X."/>
            <person name="Liu H."/>
            <person name="Dong L."/>
            <person name="Sun H."/>
            <person name="Cao Y."/>
            <person name="Gao Q."/>
            <person name="Zheng S."/>
            <person name="Li Y."/>
            <person name="Yu Y."/>
            <person name="Du H."/>
            <person name="Qi M."/>
            <person name="Li Y."/>
            <person name="Yu H."/>
            <person name="Cui Y."/>
            <person name="Wang N."/>
            <person name="Chen C."/>
            <person name="Wu H."/>
            <person name="Zhao Y."/>
            <person name="Zhang J."/>
            <person name="Li Y."/>
            <person name="Zhou W."/>
            <person name="Zhang B."/>
            <person name="Hu W."/>
            <person name="Eijk M."/>
            <person name="Tang J."/>
            <person name="Witsenboer H."/>
            <person name="Zhao S."/>
            <person name="Li Z."/>
            <person name="Zhang A."/>
            <person name="Wang D."/>
            <person name="Liang C."/>
        </authorList>
    </citation>
    <scope>NUCLEOTIDE SEQUENCE [LARGE SCALE GENOMIC DNA]</scope>
    <source>
        <strain evidence="2">cv. G1812</strain>
    </source>
</reference>
<dbReference type="EnsemblPlants" id="TuG1812G0500005644.01.T02">
    <property type="protein sequence ID" value="TuG1812G0500005644.01.T02.cds379182"/>
    <property type="gene ID" value="TuG1812G0500005644.01"/>
</dbReference>
<keyword evidence="3" id="KW-1185">Reference proteome</keyword>
<dbReference type="eggNOG" id="ENOG502R625">
    <property type="taxonomic scope" value="Eukaryota"/>
</dbReference>
<dbReference type="GeneID" id="125506551"/>
<dbReference type="OrthoDB" id="593022at2759"/>
<dbReference type="EMBL" id="KD161373">
    <property type="protein sequence ID" value="EMS56210.1"/>
    <property type="molecule type" value="Genomic_DNA"/>
</dbReference>
<dbReference type="OMA" id="AFLLMKN"/>
<evidence type="ECO:0000313" key="1">
    <source>
        <dbReference type="EMBL" id="EMS56210.1"/>
    </source>
</evidence>